<keyword evidence="8" id="KW-1185">Reference proteome</keyword>
<feature type="transmembrane region" description="Helical" evidence="6">
    <location>
        <begin position="26"/>
        <end position="52"/>
    </location>
</feature>
<evidence type="ECO:0000256" key="2">
    <source>
        <dbReference type="ARBA" id="ARBA00022475"/>
    </source>
</evidence>
<name>A0ABU5KP12_9BACL</name>
<comment type="subcellular location">
    <subcellularLocation>
        <location evidence="1">Cell membrane</location>
        <topology evidence="1">Multi-pass membrane protein</topology>
    </subcellularLocation>
</comment>
<proteinExistence type="predicted"/>
<feature type="transmembrane region" description="Helical" evidence="6">
    <location>
        <begin position="161"/>
        <end position="179"/>
    </location>
</feature>
<dbReference type="Pfam" id="PF02588">
    <property type="entry name" value="YitT_membrane"/>
    <property type="match status" value="1"/>
</dbReference>
<dbReference type="EMBL" id="JAXQNN010000003">
    <property type="protein sequence ID" value="MDZ5712828.1"/>
    <property type="molecule type" value="Genomic_DNA"/>
</dbReference>
<evidence type="ECO:0000256" key="3">
    <source>
        <dbReference type="ARBA" id="ARBA00022692"/>
    </source>
</evidence>
<keyword evidence="5 6" id="KW-0472">Membrane</keyword>
<feature type="transmembrane region" description="Helical" evidence="6">
    <location>
        <begin position="64"/>
        <end position="83"/>
    </location>
</feature>
<feature type="transmembrane region" description="Helical" evidence="6">
    <location>
        <begin position="133"/>
        <end position="155"/>
    </location>
</feature>
<keyword evidence="3 6" id="KW-0812">Transmembrane</keyword>
<dbReference type="PANTHER" id="PTHR33545:SF5">
    <property type="entry name" value="UPF0750 MEMBRANE PROTEIN YITT"/>
    <property type="match status" value="1"/>
</dbReference>
<evidence type="ECO:0000256" key="5">
    <source>
        <dbReference type="ARBA" id="ARBA00023136"/>
    </source>
</evidence>
<organism evidence="7 8">
    <name type="scientific">Jeotgalibacillus haloalkalitolerans</name>
    <dbReference type="NCBI Taxonomy" id="3104292"/>
    <lineage>
        <taxon>Bacteria</taxon>
        <taxon>Bacillati</taxon>
        <taxon>Bacillota</taxon>
        <taxon>Bacilli</taxon>
        <taxon>Bacillales</taxon>
        <taxon>Caryophanaceae</taxon>
        <taxon>Jeotgalibacillus</taxon>
    </lineage>
</organism>
<dbReference type="InterPro" id="IPR051461">
    <property type="entry name" value="UPF0750_membrane"/>
</dbReference>
<accession>A0ABU5KP12</accession>
<dbReference type="InterPro" id="IPR003740">
    <property type="entry name" value="YitT"/>
</dbReference>
<evidence type="ECO:0000313" key="8">
    <source>
        <dbReference type="Proteomes" id="UP001292084"/>
    </source>
</evidence>
<evidence type="ECO:0000256" key="4">
    <source>
        <dbReference type="ARBA" id="ARBA00022989"/>
    </source>
</evidence>
<evidence type="ECO:0000256" key="6">
    <source>
        <dbReference type="SAM" id="Phobius"/>
    </source>
</evidence>
<evidence type="ECO:0000256" key="1">
    <source>
        <dbReference type="ARBA" id="ARBA00004651"/>
    </source>
</evidence>
<reference evidence="7 8" key="1">
    <citation type="submission" date="2023-12" db="EMBL/GenBank/DDBJ databases">
        <title>Jeotgalibacillus haloalkaliphilus sp. nov., a novel salt-tolerant bacteria, isolated from the estuary of the Fenhe River into the Yellow River.</title>
        <authorList>
            <person name="Li Y."/>
        </authorList>
    </citation>
    <scope>NUCLEOTIDE SEQUENCE [LARGE SCALE GENOMIC DNA]</scope>
    <source>
        <strain evidence="7 8">HH7-29</strain>
    </source>
</reference>
<feature type="transmembrane region" description="Helical" evidence="6">
    <location>
        <begin position="89"/>
        <end position="113"/>
    </location>
</feature>
<dbReference type="Proteomes" id="UP001292084">
    <property type="component" value="Unassembled WGS sequence"/>
</dbReference>
<dbReference type="PANTHER" id="PTHR33545">
    <property type="entry name" value="UPF0750 MEMBRANE PROTEIN YITT-RELATED"/>
    <property type="match status" value="1"/>
</dbReference>
<evidence type="ECO:0000313" key="7">
    <source>
        <dbReference type="EMBL" id="MDZ5712828.1"/>
    </source>
</evidence>
<keyword evidence="4 6" id="KW-1133">Transmembrane helix</keyword>
<protein>
    <submittedName>
        <fullName evidence="7">YitT family protein</fullName>
    </submittedName>
</protein>
<keyword evidence="2" id="KW-1003">Cell membrane</keyword>
<gene>
    <name evidence="7" type="ORF">UFB30_11380</name>
</gene>
<sequence length="185" mass="20006">MAIVFGSLMLSAGINGFLVPHHLLDGGMIGLALIVHYYFGIQAGLAMILLSLPLFIYSWFKNRAYFFNSLHGLFVSSLLIDWLSPLRTFFQISILPSVLAGGLLIGFGIGLMLRFETSTGGTDLLAHIISRAVSINAGVVIFIVDGIVILLGYQVLGLHTFLYSCGVITIVGAVTAIIVHRKPDR</sequence>
<comment type="caution">
    <text evidence="7">The sequence shown here is derived from an EMBL/GenBank/DDBJ whole genome shotgun (WGS) entry which is preliminary data.</text>
</comment>